<keyword evidence="2" id="KW-1185">Reference proteome</keyword>
<organism evidence="1 2">
    <name type="scientific">Vararia minispora EC-137</name>
    <dbReference type="NCBI Taxonomy" id="1314806"/>
    <lineage>
        <taxon>Eukaryota</taxon>
        <taxon>Fungi</taxon>
        <taxon>Dikarya</taxon>
        <taxon>Basidiomycota</taxon>
        <taxon>Agaricomycotina</taxon>
        <taxon>Agaricomycetes</taxon>
        <taxon>Russulales</taxon>
        <taxon>Lachnocladiaceae</taxon>
        <taxon>Vararia</taxon>
    </lineage>
</organism>
<evidence type="ECO:0000313" key="2">
    <source>
        <dbReference type="Proteomes" id="UP000814128"/>
    </source>
</evidence>
<evidence type="ECO:0000313" key="1">
    <source>
        <dbReference type="EMBL" id="KAI0028135.1"/>
    </source>
</evidence>
<dbReference type="Proteomes" id="UP000814128">
    <property type="component" value="Unassembled WGS sequence"/>
</dbReference>
<gene>
    <name evidence="1" type="ORF">K488DRAFT_74016</name>
</gene>
<accession>A0ACB8Q9D3</accession>
<name>A0ACB8Q9D3_9AGAM</name>
<protein>
    <submittedName>
        <fullName evidence="1">Uncharacterized protein</fullName>
    </submittedName>
</protein>
<sequence>MVTIMVDLGEMEFELERETTHTQPALCLRNPTEAMLAPREKTCRRGDNDPFLLLTSVGHFVRAPRKPAHRPVFGARPASDAKSGGRPRQRNTSCRLTRELQLPYGRNARRDNASSTARSHLHMSENGAFRGLHSRGEHAPGRNFERHVGSGSEYARVRSDPEPSRSRLTPRLFLRNRAQIRPPTQKGQNAVNVMNARNRDMDALQGASRCLSRLPHIRAAPRADDKALGSAGLDASLVVTVKRFASAVLQVQRYHAWGRTLRETLAIAATPLNLTEKQSHALPRERSRQSNGASSDLDVGEKAELDASASVDASEFGR</sequence>
<comment type="caution">
    <text evidence="1">The sequence shown here is derived from an EMBL/GenBank/DDBJ whole genome shotgun (WGS) entry which is preliminary data.</text>
</comment>
<dbReference type="EMBL" id="MU273789">
    <property type="protein sequence ID" value="KAI0028135.1"/>
    <property type="molecule type" value="Genomic_DNA"/>
</dbReference>
<proteinExistence type="predicted"/>
<reference evidence="1" key="2">
    <citation type="journal article" date="2022" name="New Phytol.">
        <title>Evolutionary transition to the ectomycorrhizal habit in the genomes of a hyperdiverse lineage of mushroom-forming fungi.</title>
        <authorList>
            <person name="Looney B."/>
            <person name="Miyauchi S."/>
            <person name="Morin E."/>
            <person name="Drula E."/>
            <person name="Courty P.E."/>
            <person name="Kohler A."/>
            <person name="Kuo A."/>
            <person name="LaButti K."/>
            <person name="Pangilinan J."/>
            <person name="Lipzen A."/>
            <person name="Riley R."/>
            <person name="Andreopoulos W."/>
            <person name="He G."/>
            <person name="Johnson J."/>
            <person name="Nolan M."/>
            <person name="Tritt A."/>
            <person name="Barry K.W."/>
            <person name="Grigoriev I.V."/>
            <person name="Nagy L.G."/>
            <person name="Hibbett D."/>
            <person name="Henrissat B."/>
            <person name="Matheny P.B."/>
            <person name="Labbe J."/>
            <person name="Martin F.M."/>
        </authorList>
    </citation>
    <scope>NUCLEOTIDE SEQUENCE</scope>
    <source>
        <strain evidence="1">EC-137</strain>
    </source>
</reference>
<reference evidence="1" key="1">
    <citation type="submission" date="2021-02" db="EMBL/GenBank/DDBJ databases">
        <authorList>
            <consortium name="DOE Joint Genome Institute"/>
            <person name="Ahrendt S."/>
            <person name="Looney B.P."/>
            <person name="Miyauchi S."/>
            <person name="Morin E."/>
            <person name="Drula E."/>
            <person name="Courty P.E."/>
            <person name="Chicoki N."/>
            <person name="Fauchery L."/>
            <person name="Kohler A."/>
            <person name="Kuo A."/>
            <person name="Labutti K."/>
            <person name="Pangilinan J."/>
            <person name="Lipzen A."/>
            <person name="Riley R."/>
            <person name="Andreopoulos W."/>
            <person name="He G."/>
            <person name="Johnson J."/>
            <person name="Barry K.W."/>
            <person name="Grigoriev I.V."/>
            <person name="Nagy L."/>
            <person name="Hibbett D."/>
            <person name="Henrissat B."/>
            <person name="Matheny P.B."/>
            <person name="Labbe J."/>
            <person name="Martin F."/>
        </authorList>
    </citation>
    <scope>NUCLEOTIDE SEQUENCE</scope>
    <source>
        <strain evidence="1">EC-137</strain>
    </source>
</reference>